<accession>A0A940DT31</accession>
<evidence type="ECO:0000313" key="3">
    <source>
        <dbReference type="EMBL" id="MBO8484559.1"/>
    </source>
</evidence>
<evidence type="ECO:0000256" key="1">
    <source>
        <dbReference type="SAM" id="Phobius"/>
    </source>
</evidence>
<dbReference type="PROSITE" id="PS51257">
    <property type="entry name" value="PROKAR_LIPOPROTEIN"/>
    <property type="match status" value="1"/>
</dbReference>
<dbReference type="AlphaFoldDB" id="A0A940DT31"/>
<feature type="chain" id="PRO_5037828155" description="Transmembrane protein" evidence="2">
    <location>
        <begin position="22"/>
        <end position="348"/>
    </location>
</feature>
<keyword evidence="1" id="KW-0812">Transmembrane</keyword>
<protein>
    <recommendedName>
        <fullName evidence="5">Transmembrane protein</fullName>
    </recommendedName>
</protein>
<comment type="caution">
    <text evidence="3">The sequence shown here is derived from an EMBL/GenBank/DDBJ whole genome shotgun (WGS) entry which is preliminary data.</text>
</comment>
<dbReference type="Proteomes" id="UP000725002">
    <property type="component" value="Unassembled WGS sequence"/>
</dbReference>
<reference evidence="3" key="1">
    <citation type="submission" date="2020-10" db="EMBL/GenBank/DDBJ databases">
        <authorList>
            <person name="Gilroy R."/>
        </authorList>
    </citation>
    <scope>NUCLEOTIDE SEQUENCE</scope>
    <source>
        <strain evidence="3">G3-8215</strain>
    </source>
</reference>
<keyword evidence="1" id="KW-1133">Transmembrane helix</keyword>
<keyword evidence="2" id="KW-0732">Signal</keyword>
<feature type="transmembrane region" description="Helical" evidence="1">
    <location>
        <begin position="325"/>
        <end position="344"/>
    </location>
</feature>
<gene>
    <name evidence="3" type="ORF">IAB75_10690</name>
</gene>
<keyword evidence="1" id="KW-0472">Membrane</keyword>
<name>A0A940DT31_9BACT</name>
<organism evidence="3 4">
    <name type="scientific">Candidatus Cryptobacteroides avicola</name>
    <dbReference type="NCBI Taxonomy" id="2840757"/>
    <lineage>
        <taxon>Bacteria</taxon>
        <taxon>Pseudomonadati</taxon>
        <taxon>Bacteroidota</taxon>
        <taxon>Bacteroidia</taxon>
        <taxon>Bacteroidales</taxon>
        <taxon>Candidatus Cryptobacteroides</taxon>
    </lineage>
</organism>
<reference evidence="3" key="2">
    <citation type="journal article" date="2021" name="PeerJ">
        <title>Extensive microbial diversity within the chicken gut microbiome revealed by metagenomics and culture.</title>
        <authorList>
            <person name="Gilroy R."/>
            <person name="Ravi A."/>
            <person name="Getino M."/>
            <person name="Pursley I."/>
            <person name="Horton D.L."/>
            <person name="Alikhan N.F."/>
            <person name="Baker D."/>
            <person name="Gharbi K."/>
            <person name="Hall N."/>
            <person name="Watson M."/>
            <person name="Adriaenssens E.M."/>
            <person name="Foster-Nyarko E."/>
            <person name="Jarju S."/>
            <person name="Secka A."/>
            <person name="Antonio M."/>
            <person name="Oren A."/>
            <person name="Chaudhuri R.R."/>
            <person name="La Ragione R."/>
            <person name="Hildebrand F."/>
            <person name="Pallen M.J."/>
        </authorList>
    </citation>
    <scope>NUCLEOTIDE SEQUENCE</scope>
    <source>
        <strain evidence="3">G3-8215</strain>
    </source>
</reference>
<evidence type="ECO:0008006" key="5">
    <source>
        <dbReference type="Google" id="ProtNLM"/>
    </source>
</evidence>
<feature type="signal peptide" evidence="2">
    <location>
        <begin position="1"/>
        <end position="21"/>
    </location>
</feature>
<evidence type="ECO:0000313" key="4">
    <source>
        <dbReference type="Proteomes" id="UP000725002"/>
    </source>
</evidence>
<proteinExistence type="predicted"/>
<sequence length="348" mass="39469">MKRIPLTFPILVALAASSCSTYYNYMTTDIRKDLSAVRTVYAQADSAYLAGNTDNSPFFFRTDTLWTTGLVGEPFAKNFYDETRELNAFASANLGSASGNTMIAADESLEGNPLLAPEESVIKRFRWFYTTYTYKAVYRQITDLPVPVSEYLDEKEQDIFFRNAASPAGWNGVEMYYLLDDMNSRFAKWYVHCTFKASYDIIYSLASPDMCGRMENFAEENLEKILSSDEDVTPESLCSMLDRHFKTDTFTGLYTENENAADSLYSEKENAINDFEVTLISEIRLPGRLTRANAPAYNDGNPQWKIDGYRLLCGSLTLEASSRTANIWALAVTFLLLAGILYLLRRRF</sequence>
<evidence type="ECO:0000256" key="2">
    <source>
        <dbReference type="SAM" id="SignalP"/>
    </source>
</evidence>
<dbReference type="EMBL" id="JADILV010000079">
    <property type="protein sequence ID" value="MBO8484559.1"/>
    <property type="molecule type" value="Genomic_DNA"/>
</dbReference>